<protein>
    <submittedName>
        <fullName evidence="2">Bifunctional levopimaradiene synthase, chloroplastic</fullName>
    </submittedName>
</protein>
<keyword evidence="1" id="KW-0472">Membrane</keyword>
<gene>
    <name evidence="2" type="ORF">F511_03976</name>
</gene>
<evidence type="ECO:0000256" key="1">
    <source>
        <dbReference type="SAM" id="Phobius"/>
    </source>
</evidence>
<dbReference type="EMBL" id="KQ990549">
    <property type="protein sequence ID" value="KZV53063.1"/>
    <property type="molecule type" value="Genomic_DNA"/>
</dbReference>
<accession>A0A2Z7D145</accession>
<organism evidence="2 3">
    <name type="scientific">Dorcoceras hygrometricum</name>
    <dbReference type="NCBI Taxonomy" id="472368"/>
    <lineage>
        <taxon>Eukaryota</taxon>
        <taxon>Viridiplantae</taxon>
        <taxon>Streptophyta</taxon>
        <taxon>Embryophyta</taxon>
        <taxon>Tracheophyta</taxon>
        <taxon>Spermatophyta</taxon>
        <taxon>Magnoliopsida</taxon>
        <taxon>eudicotyledons</taxon>
        <taxon>Gunneridae</taxon>
        <taxon>Pentapetalae</taxon>
        <taxon>asterids</taxon>
        <taxon>lamiids</taxon>
        <taxon>Lamiales</taxon>
        <taxon>Gesneriaceae</taxon>
        <taxon>Didymocarpoideae</taxon>
        <taxon>Trichosporeae</taxon>
        <taxon>Loxocarpinae</taxon>
        <taxon>Dorcoceras</taxon>
    </lineage>
</organism>
<dbReference type="AlphaFoldDB" id="A0A2Z7D145"/>
<keyword evidence="1" id="KW-1133">Transmembrane helix</keyword>
<proteinExistence type="predicted"/>
<evidence type="ECO:0000313" key="3">
    <source>
        <dbReference type="Proteomes" id="UP000250235"/>
    </source>
</evidence>
<feature type="transmembrane region" description="Helical" evidence="1">
    <location>
        <begin position="35"/>
        <end position="58"/>
    </location>
</feature>
<dbReference type="Proteomes" id="UP000250235">
    <property type="component" value="Unassembled WGS sequence"/>
</dbReference>
<evidence type="ECO:0000313" key="2">
    <source>
        <dbReference type="EMBL" id="KZV53063.1"/>
    </source>
</evidence>
<reference evidence="2 3" key="1">
    <citation type="journal article" date="2015" name="Proc. Natl. Acad. Sci. U.S.A.">
        <title>The resurrection genome of Boea hygrometrica: A blueprint for survival of dehydration.</title>
        <authorList>
            <person name="Xiao L."/>
            <person name="Yang G."/>
            <person name="Zhang L."/>
            <person name="Yang X."/>
            <person name="Zhao S."/>
            <person name="Ji Z."/>
            <person name="Zhou Q."/>
            <person name="Hu M."/>
            <person name="Wang Y."/>
            <person name="Chen M."/>
            <person name="Xu Y."/>
            <person name="Jin H."/>
            <person name="Xiao X."/>
            <person name="Hu G."/>
            <person name="Bao F."/>
            <person name="Hu Y."/>
            <person name="Wan P."/>
            <person name="Li L."/>
            <person name="Deng X."/>
            <person name="Kuang T."/>
            <person name="Xiang C."/>
            <person name="Zhu J.K."/>
            <person name="Oliver M.J."/>
            <person name="He Y."/>
        </authorList>
    </citation>
    <scope>NUCLEOTIDE SEQUENCE [LARGE SCALE GENOMIC DNA]</scope>
    <source>
        <strain evidence="3">cv. XS01</strain>
    </source>
</reference>
<sequence>MAYSLIANALQVNFDSVLDIPDNDGMVKMFRALESTGLCGSGMSIIYLLGVLSFYLLYEMAYSLIANALQVNFDSVLDIPDNDGMVKMFRALESTGLCGSGMSVVVITEERFEGVFELPTEGLTDLSEVPKNLVFHARSLFSRSGEPVKTSCKKREMKYEFRLLNDTLAM</sequence>
<keyword evidence="3" id="KW-1185">Reference proteome</keyword>
<name>A0A2Z7D145_9LAMI</name>
<keyword evidence="1" id="KW-0812">Transmembrane</keyword>